<dbReference type="GO" id="GO:0010181">
    <property type="term" value="F:FMN binding"/>
    <property type="evidence" value="ECO:0007669"/>
    <property type="project" value="InterPro"/>
</dbReference>
<keyword evidence="2" id="KW-0597">Phosphoprotein</keyword>
<dbReference type="InterPro" id="IPR010209">
    <property type="entry name" value="Ion_transpt_RnfG/RsxG"/>
</dbReference>
<accession>A0A645CGQ9</accession>
<feature type="domain" description="FMN-binding" evidence="6">
    <location>
        <begin position="32"/>
        <end position="109"/>
    </location>
</feature>
<dbReference type="SMART" id="SM00900">
    <property type="entry name" value="FMN_bind"/>
    <property type="match status" value="1"/>
</dbReference>
<name>A0A645CGQ9_9ZZZZ</name>
<dbReference type="GO" id="GO:0022900">
    <property type="term" value="P:electron transport chain"/>
    <property type="evidence" value="ECO:0007669"/>
    <property type="project" value="InterPro"/>
</dbReference>
<dbReference type="GO" id="GO:0005886">
    <property type="term" value="C:plasma membrane"/>
    <property type="evidence" value="ECO:0007669"/>
    <property type="project" value="InterPro"/>
</dbReference>
<sequence>MAQCYPNAEFKEVTGGIQCGTAGNVVLSTEKGYGGDLTIAVLFDGSDKVIDVVVVQSSETEGLGSRVGEEAFTSQFIGKTSADGVDNIAGATISSKAFKAAFNAAVANLAAVKGA</sequence>
<keyword evidence="1" id="KW-0813">Transport</keyword>
<dbReference type="GO" id="GO:0009055">
    <property type="term" value="F:electron transfer activity"/>
    <property type="evidence" value="ECO:0007669"/>
    <property type="project" value="InterPro"/>
</dbReference>
<protein>
    <submittedName>
        <fullName evidence="7">Electron transport complex subunit RsxG</fullName>
    </submittedName>
</protein>
<dbReference type="PANTHER" id="PTHR36118">
    <property type="entry name" value="ION-TRANSLOCATING OXIDOREDUCTASE COMPLEX SUBUNIT G"/>
    <property type="match status" value="1"/>
</dbReference>
<evidence type="ECO:0000256" key="3">
    <source>
        <dbReference type="ARBA" id="ARBA00022630"/>
    </source>
</evidence>
<keyword evidence="3" id="KW-0285">Flavoprotein</keyword>
<gene>
    <name evidence="7" type="primary">rsxG_29</name>
    <name evidence="7" type="ORF">SDC9_123133</name>
</gene>
<reference evidence="7" key="1">
    <citation type="submission" date="2019-08" db="EMBL/GenBank/DDBJ databases">
        <authorList>
            <person name="Kucharzyk K."/>
            <person name="Murdoch R.W."/>
            <person name="Higgins S."/>
            <person name="Loffler F."/>
        </authorList>
    </citation>
    <scope>NUCLEOTIDE SEQUENCE</scope>
</reference>
<proteinExistence type="predicted"/>
<evidence type="ECO:0000256" key="1">
    <source>
        <dbReference type="ARBA" id="ARBA00022448"/>
    </source>
</evidence>
<evidence type="ECO:0000256" key="5">
    <source>
        <dbReference type="ARBA" id="ARBA00022982"/>
    </source>
</evidence>
<dbReference type="Gene3D" id="3.90.1010.20">
    <property type="match status" value="1"/>
</dbReference>
<evidence type="ECO:0000256" key="4">
    <source>
        <dbReference type="ARBA" id="ARBA00022643"/>
    </source>
</evidence>
<dbReference type="Pfam" id="PF04205">
    <property type="entry name" value="FMN_bind"/>
    <property type="match status" value="1"/>
</dbReference>
<keyword evidence="4" id="KW-0288">FMN</keyword>
<evidence type="ECO:0000313" key="7">
    <source>
        <dbReference type="EMBL" id="MPM76137.1"/>
    </source>
</evidence>
<dbReference type="InterPro" id="IPR007329">
    <property type="entry name" value="FMN-bd"/>
</dbReference>
<dbReference type="PANTHER" id="PTHR36118:SF1">
    <property type="entry name" value="ION-TRANSLOCATING OXIDOREDUCTASE COMPLEX SUBUNIT G"/>
    <property type="match status" value="1"/>
</dbReference>
<evidence type="ECO:0000259" key="6">
    <source>
        <dbReference type="SMART" id="SM00900"/>
    </source>
</evidence>
<organism evidence="7">
    <name type="scientific">bioreactor metagenome</name>
    <dbReference type="NCBI Taxonomy" id="1076179"/>
    <lineage>
        <taxon>unclassified sequences</taxon>
        <taxon>metagenomes</taxon>
        <taxon>ecological metagenomes</taxon>
    </lineage>
</organism>
<keyword evidence="5" id="KW-0249">Electron transport</keyword>
<dbReference type="AlphaFoldDB" id="A0A645CGQ9"/>
<dbReference type="EMBL" id="VSSQ01027091">
    <property type="protein sequence ID" value="MPM76137.1"/>
    <property type="molecule type" value="Genomic_DNA"/>
</dbReference>
<comment type="caution">
    <text evidence="7">The sequence shown here is derived from an EMBL/GenBank/DDBJ whole genome shotgun (WGS) entry which is preliminary data.</text>
</comment>
<evidence type="ECO:0000256" key="2">
    <source>
        <dbReference type="ARBA" id="ARBA00022553"/>
    </source>
</evidence>